<dbReference type="RefSeq" id="WP_143152177.1">
    <property type="nucleotide sequence ID" value="NZ_JAFBBL010000001.1"/>
</dbReference>
<evidence type="ECO:0000313" key="4">
    <source>
        <dbReference type="Proteomes" id="UP000249091"/>
    </source>
</evidence>
<feature type="chain" id="PRO_5039321641" evidence="1">
    <location>
        <begin position="18"/>
        <end position="133"/>
    </location>
</feature>
<evidence type="ECO:0000259" key="2">
    <source>
        <dbReference type="Pfam" id="PF05305"/>
    </source>
</evidence>
<name>A0A2X4U0F0_9NOCA</name>
<evidence type="ECO:0000256" key="1">
    <source>
        <dbReference type="SAM" id="SignalP"/>
    </source>
</evidence>
<dbReference type="KEGG" id="rcr:NCTC10994_00243"/>
<dbReference type="InterPro" id="IPR007969">
    <property type="entry name" value="DUF732"/>
</dbReference>
<dbReference type="Proteomes" id="UP000249091">
    <property type="component" value="Chromosome 1"/>
</dbReference>
<protein>
    <submittedName>
        <fullName evidence="3">Lipoprotein</fullName>
    </submittedName>
</protein>
<evidence type="ECO:0000313" key="3">
    <source>
        <dbReference type="EMBL" id="SQI28498.1"/>
    </source>
</evidence>
<gene>
    <name evidence="3" type="ORF">NCTC10994_00243</name>
</gene>
<organism evidence="3 4">
    <name type="scientific">Rhodococcus coprophilus</name>
    <dbReference type="NCBI Taxonomy" id="38310"/>
    <lineage>
        <taxon>Bacteria</taxon>
        <taxon>Bacillati</taxon>
        <taxon>Actinomycetota</taxon>
        <taxon>Actinomycetes</taxon>
        <taxon>Mycobacteriales</taxon>
        <taxon>Nocardiaceae</taxon>
        <taxon>Rhodococcus</taxon>
    </lineage>
</organism>
<dbReference type="AlphaFoldDB" id="A0A2X4U0F0"/>
<feature type="domain" description="DUF732" evidence="2">
    <location>
        <begin position="60"/>
        <end position="133"/>
    </location>
</feature>
<reference evidence="3 4" key="1">
    <citation type="submission" date="2018-06" db="EMBL/GenBank/DDBJ databases">
        <authorList>
            <consortium name="Pathogen Informatics"/>
            <person name="Doyle S."/>
        </authorList>
    </citation>
    <scope>NUCLEOTIDE SEQUENCE [LARGE SCALE GENOMIC DNA]</scope>
    <source>
        <strain evidence="3 4">NCTC10994</strain>
    </source>
</reference>
<keyword evidence="3" id="KW-0449">Lipoprotein</keyword>
<proteinExistence type="predicted"/>
<sequence length="133" mass="13620">MGLLPIGAAARVGLVAAAVLTAAACSGSTTVDRVEAVETPASTVPADPPVLDARATRLKNTLADAGLVADIPDETLLAVARGLCDQLAAGVPEERILETARPLASYAAEATHTAVPDDDAARHYVEITRDTYC</sequence>
<feature type="signal peptide" evidence="1">
    <location>
        <begin position="1"/>
        <end position="17"/>
    </location>
</feature>
<dbReference type="Pfam" id="PF05305">
    <property type="entry name" value="DUF732"/>
    <property type="match status" value="1"/>
</dbReference>
<accession>A0A2X4U0F0</accession>
<keyword evidence="4" id="KW-1185">Reference proteome</keyword>
<keyword evidence="1" id="KW-0732">Signal</keyword>
<dbReference type="EMBL" id="LS483468">
    <property type="protein sequence ID" value="SQI28498.1"/>
    <property type="molecule type" value="Genomic_DNA"/>
</dbReference>